<gene>
    <name evidence="2" type="ORF">N7G274_004342</name>
</gene>
<feature type="region of interest" description="Disordered" evidence="1">
    <location>
        <begin position="33"/>
        <end position="54"/>
    </location>
</feature>
<evidence type="ECO:0000313" key="3">
    <source>
        <dbReference type="Proteomes" id="UP001590950"/>
    </source>
</evidence>
<evidence type="ECO:0000256" key="1">
    <source>
        <dbReference type="SAM" id="MobiDB-lite"/>
    </source>
</evidence>
<feature type="region of interest" description="Disordered" evidence="1">
    <location>
        <begin position="167"/>
        <end position="188"/>
    </location>
</feature>
<dbReference type="EMBL" id="JBEFKJ010000013">
    <property type="protein sequence ID" value="KAL2042583.1"/>
    <property type="molecule type" value="Genomic_DNA"/>
</dbReference>
<evidence type="ECO:0000313" key="2">
    <source>
        <dbReference type="EMBL" id="KAL2042583.1"/>
    </source>
</evidence>
<sequence length="671" mass="73961">MDLQASAPTQSDRHLVSTRSLLPESSCTLKPALSFESTTTNTDDEEKTPSSIPTPAQELAITILKDVEEEKIIAWLTLLRSIEPGFQLRSGPGCLSSEQIAALNRLKDCQNGNVLAWLRYDLLADNVNVNKQLLERRSCGSSRSASRNSTGSFSRFSHRSSARSSLRSSISSFETPSPYNSATSYSSSRSSLGQASLIDLGGNEHTHWCTYGEHKNPITTCDGWKRHEKEHETVYVCMPRGPIEDWGLGPQCVFCGLRRPHPSHFQEHHLSSCLDQSTGPMKRSRKSNMVKHLASHGVSNDDASALAERWREMPNKKVLSCGFCVKLFTSLTDRLNHIDQEHWSHGQDMDQWRLNNVIRGLLLQTEVSNAWQYLLARHPTLHETDFNWELPAAKGLQLRLEIGEESGQDLALAAFQLRTNASAALRQGIMTSIGVCAEEQMDLDSHTDFQGVAHAALTTATSFMPNATFTQRSASIWRPPTVLPLNVVDNSRLDFGGSQFPQPNQTALFQSPFTIEDSSYGLSTQKTPFTDSSGYVSGQLLSSCKPIATQSLDSRLRPRNDLRDRDHSNVGNVSLIDQHIKTGEALSAFASADVGSYQSAPSSDQPNPFGGVFAQALPSVNGNTGSQLHYEFDTDSQEGKPLPAPPLPPQTLDHSLTIPMDSDFDSDCEIF</sequence>
<dbReference type="Proteomes" id="UP001590950">
    <property type="component" value="Unassembled WGS sequence"/>
</dbReference>
<accession>A0ABR4AA56</accession>
<organism evidence="2 3">
    <name type="scientific">Stereocaulon virgatum</name>
    <dbReference type="NCBI Taxonomy" id="373712"/>
    <lineage>
        <taxon>Eukaryota</taxon>
        <taxon>Fungi</taxon>
        <taxon>Dikarya</taxon>
        <taxon>Ascomycota</taxon>
        <taxon>Pezizomycotina</taxon>
        <taxon>Lecanoromycetes</taxon>
        <taxon>OSLEUM clade</taxon>
        <taxon>Lecanoromycetidae</taxon>
        <taxon>Lecanorales</taxon>
        <taxon>Lecanorineae</taxon>
        <taxon>Stereocaulaceae</taxon>
        <taxon>Stereocaulon</taxon>
    </lineage>
</organism>
<reference evidence="2 3" key="1">
    <citation type="submission" date="2024-09" db="EMBL/GenBank/DDBJ databases">
        <title>Rethinking Asexuality: The Enigmatic Case of Functional Sexual Genes in Lepraria (Stereocaulaceae).</title>
        <authorList>
            <person name="Doellman M."/>
            <person name="Sun Y."/>
            <person name="Barcenas-Pena A."/>
            <person name="Lumbsch H.T."/>
            <person name="Grewe F."/>
        </authorList>
    </citation>
    <scope>NUCLEOTIDE SEQUENCE [LARGE SCALE GENOMIC DNA]</scope>
    <source>
        <strain evidence="2 3">Mercado 3170</strain>
    </source>
</reference>
<proteinExistence type="predicted"/>
<evidence type="ECO:0008006" key="4">
    <source>
        <dbReference type="Google" id="ProtNLM"/>
    </source>
</evidence>
<protein>
    <recommendedName>
        <fullName evidence="4">C2H2-type domain-containing protein</fullName>
    </recommendedName>
</protein>
<comment type="caution">
    <text evidence="2">The sequence shown here is derived from an EMBL/GenBank/DDBJ whole genome shotgun (WGS) entry which is preliminary data.</text>
</comment>
<feature type="region of interest" description="Disordered" evidence="1">
    <location>
        <begin position="624"/>
        <end position="647"/>
    </location>
</feature>
<keyword evidence="3" id="KW-1185">Reference proteome</keyword>
<name>A0ABR4AA56_9LECA</name>